<protein>
    <recommendedName>
        <fullName evidence="8">DUF86 domain-containing protein</fullName>
    </recommendedName>
</protein>
<dbReference type="EMBL" id="AEEC02000004">
    <property type="protein sequence ID" value="EOA06041.1"/>
    <property type="molecule type" value="Genomic_DNA"/>
</dbReference>
<dbReference type="GO" id="GO:0004540">
    <property type="term" value="F:RNA nuclease activity"/>
    <property type="evidence" value="ECO:0007669"/>
    <property type="project" value="InterPro"/>
</dbReference>
<dbReference type="GO" id="GO:0110001">
    <property type="term" value="C:toxin-antitoxin complex"/>
    <property type="evidence" value="ECO:0007669"/>
    <property type="project" value="InterPro"/>
</dbReference>
<dbReference type="InterPro" id="IPR008201">
    <property type="entry name" value="HepT-like"/>
</dbReference>
<reference evidence="6 7" key="1">
    <citation type="journal article" date="2013" name="Front. Microbiol.">
        <title>The genome of the endophytic bacterium H. frisingense GSF30(T) identifies diverse strategies in the Herbaspirillum genus to interact with plants.</title>
        <authorList>
            <person name="Straub D."/>
            <person name="Rothballer M."/>
            <person name="Hartmann A."/>
            <person name="Ludewig U."/>
        </authorList>
    </citation>
    <scope>NUCLEOTIDE SEQUENCE [LARGE SCALE GENOMIC DNA]</scope>
    <source>
        <strain evidence="6 7">GSF30</strain>
    </source>
</reference>
<evidence type="ECO:0000256" key="1">
    <source>
        <dbReference type="ARBA" id="ARBA00022553"/>
    </source>
</evidence>
<keyword evidence="1" id="KW-0597">Phosphoprotein</keyword>
<dbReference type="Proteomes" id="UP000006772">
    <property type="component" value="Unassembled WGS sequence"/>
</dbReference>
<name>A0AAI9IGX7_9BURK</name>
<dbReference type="GO" id="GO:0000166">
    <property type="term" value="F:nucleotide binding"/>
    <property type="evidence" value="ECO:0007669"/>
    <property type="project" value="UniProtKB-KW"/>
</dbReference>
<keyword evidence="5" id="KW-0378">Hydrolase</keyword>
<dbReference type="AlphaFoldDB" id="A0AAI9IGX7"/>
<gene>
    <name evidence="6" type="ORF">HFRIS_004353</name>
</gene>
<evidence type="ECO:0008006" key="8">
    <source>
        <dbReference type="Google" id="ProtNLM"/>
    </source>
</evidence>
<sequence>MNKAGRVASYLGHILHAIERIDRYTAEMDELVFLANELVQDAVIRNIEIIGEAANNILRVDPEFAARHDHIPWLVMYTMRNRVSHGYDKVDVEVVWKTVQRDLPLLHTQIAPLVADVGP</sequence>
<organism evidence="6 7">
    <name type="scientific">Herbaspirillum frisingense GSF30</name>
    <dbReference type="NCBI Taxonomy" id="864073"/>
    <lineage>
        <taxon>Bacteria</taxon>
        <taxon>Pseudomonadati</taxon>
        <taxon>Pseudomonadota</taxon>
        <taxon>Betaproteobacteria</taxon>
        <taxon>Burkholderiales</taxon>
        <taxon>Oxalobacteraceae</taxon>
        <taxon>Herbaspirillum</taxon>
    </lineage>
</organism>
<dbReference type="SUPFAM" id="SSF81593">
    <property type="entry name" value="Nucleotidyltransferase substrate binding subunit/domain"/>
    <property type="match status" value="1"/>
</dbReference>
<keyword evidence="3" id="KW-0540">Nuclease</keyword>
<accession>A0AAI9IGX7</accession>
<proteinExistence type="predicted"/>
<keyword evidence="2" id="KW-1277">Toxin-antitoxin system</keyword>
<dbReference type="PANTHER" id="PTHR34139:SF1">
    <property type="entry name" value="RNASE MJ1380-RELATED"/>
    <property type="match status" value="1"/>
</dbReference>
<comment type="caution">
    <text evidence="6">The sequence shown here is derived from an EMBL/GenBank/DDBJ whole genome shotgun (WGS) entry which is preliminary data.</text>
</comment>
<evidence type="ECO:0000256" key="4">
    <source>
        <dbReference type="ARBA" id="ARBA00022741"/>
    </source>
</evidence>
<evidence type="ECO:0000256" key="3">
    <source>
        <dbReference type="ARBA" id="ARBA00022722"/>
    </source>
</evidence>
<dbReference type="PANTHER" id="PTHR34139">
    <property type="entry name" value="UPF0331 PROTEIN MJ0127"/>
    <property type="match status" value="1"/>
</dbReference>
<dbReference type="InterPro" id="IPR051813">
    <property type="entry name" value="HepT_RNase_toxin"/>
</dbReference>
<evidence type="ECO:0000313" key="6">
    <source>
        <dbReference type="EMBL" id="EOA06041.1"/>
    </source>
</evidence>
<evidence type="ECO:0000256" key="2">
    <source>
        <dbReference type="ARBA" id="ARBA00022649"/>
    </source>
</evidence>
<keyword evidence="4" id="KW-0547">Nucleotide-binding</keyword>
<evidence type="ECO:0000313" key="7">
    <source>
        <dbReference type="Proteomes" id="UP000006772"/>
    </source>
</evidence>
<dbReference type="RefSeq" id="WP_006462025.1">
    <property type="nucleotide sequence ID" value="NZ_AEEC02000004.1"/>
</dbReference>
<evidence type="ECO:0000256" key="5">
    <source>
        <dbReference type="ARBA" id="ARBA00022801"/>
    </source>
</evidence>
<dbReference type="Pfam" id="PF01934">
    <property type="entry name" value="HepT-like"/>
    <property type="match status" value="1"/>
</dbReference>
<dbReference type="GO" id="GO:0016787">
    <property type="term" value="F:hydrolase activity"/>
    <property type="evidence" value="ECO:0007669"/>
    <property type="project" value="UniProtKB-KW"/>
</dbReference>